<organism evidence="2 4">
    <name type="scientific">Alteromonas stellipolaris</name>
    <dbReference type="NCBI Taxonomy" id="233316"/>
    <lineage>
        <taxon>Bacteria</taxon>
        <taxon>Pseudomonadati</taxon>
        <taxon>Pseudomonadota</taxon>
        <taxon>Gammaproteobacteria</taxon>
        <taxon>Alteromonadales</taxon>
        <taxon>Alteromonadaceae</taxon>
        <taxon>Alteromonas/Salinimonas group</taxon>
        <taxon>Alteromonas</taxon>
    </lineage>
</organism>
<sequence length="250" mass="28082">MSIKSKIDKALLILKHPSVLLGKQNYILILSHMRSRSSLLSHVLGSHDEVCGYGELHYDYPKKSSLLKMHVELLKDTGQSTTKGFFLDKLLHNSFVVSHDILKRKNVYILILVREPEATVKSIVKMGEVTGDEGYLDVDAMLKYYTNRLNYLYQIAQKYEGVLMIDSDNIVDSTSETLNRIKNWLGLGDELTSSYKKFKKTGSAGHGDPSLNISAGEIIKTQNDLALEFEPTLLNNAKEIYSKVIGLKAS</sequence>
<protein>
    <recommendedName>
        <fullName evidence="5">Sulfotransferase family protein</fullName>
    </recommendedName>
</protein>
<evidence type="ECO:0000313" key="3">
    <source>
        <dbReference type="Proteomes" id="UP000056750"/>
    </source>
</evidence>
<proteinExistence type="predicted"/>
<evidence type="ECO:0000313" key="4">
    <source>
        <dbReference type="Proteomes" id="UP001170717"/>
    </source>
</evidence>
<dbReference type="SUPFAM" id="SSF52540">
    <property type="entry name" value="P-loop containing nucleoside triphosphate hydrolases"/>
    <property type="match status" value="1"/>
</dbReference>
<dbReference type="RefSeq" id="WP_057793513.1">
    <property type="nucleotide sequence ID" value="NZ_CAXIBE010000020.1"/>
</dbReference>
<dbReference type="EMBL" id="JAUOQI010000029">
    <property type="protein sequence ID" value="MDO6579689.1"/>
    <property type="molecule type" value="Genomic_DNA"/>
</dbReference>
<evidence type="ECO:0000313" key="2">
    <source>
        <dbReference type="EMBL" id="MDO6579689.1"/>
    </source>
</evidence>
<keyword evidence="3" id="KW-1185">Reference proteome</keyword>
<evidence type="ECO:0000313" key="1">
    <source>
        <dbReference type="EMBL" id="AMJ73522.1"/>
    </source>
</evidence>
<dbReference type="EMBL" id="CP013926">
    <property type="protein sequence ID" value="AMJ73522.1"/>
    <property type="molecule type" value="Genomic_DNA"/>
</dbReference>
<evidence type="ECO:0008006" key="5">
    <source>
        <dbReference type="Google" id="ProtNLM"/>
    </source>
</evidence>
<accession>A0AAW7Z7S7</accession>
<dbReference type="Proteomes" id="UP001170717">
    <property type="component" value="Unassembled WGS sequence"/>
</dbReference>
<dbReference type="KEGG" id="asq:AVL57_05750"/>
<reference evidence="2" key="2">
    <citation type="submission" date="2023-07" db="EMBL/GenBank/DDBJ databases">
        <title>Genome content predicts the carbon catabolic preferences of heterotrophic bacteria.</title>
        <authorList>
            <person name="Gralka M."/>
        </authorList>
    </citation>
    <scope>NUCLEOTIDE SEQUENCE</scope>
    <source>
        <strain evidence="2">F2M12</strain>
    </source>
</reference>
<dbReference type="Gene3D" id="3.40.50.300">
    <property type="entry name" value="P-loop containing nucleotide triphosphate hydrolases"/>
    <property type="match status" value="1"/>
</dbReference>
<name>A0AAW7Z7S7_9ALTE</name>
<dbReference type="InterPro" id="IPR027417">
    <property type="entry name" value="P-loop_NTPase"/>
</dbReference>
<gene>
    <name evidence="1" type="ORF">AVL57_05750</name>
    <name evidence="2" type="ORF">Q4527_20005</name>
</gene>
<reference evidence="1 3" key="1">
    <citation type="submission" date="2015-12" db="EMBL/GenBank/DDBJ databases">
        <title>Intraspecies pangenome expansion in the marine bacterium Alteromonas.</title>
        <authorList>
            <person name="Lopez-Perez M."/>
            <person name="Rodriguez-Valera F."/>
        </authorList>
    </citation>
    <scope>NUCLEOTIDE SEQUENCE [LARGE SCALE GENOMIC DNA]</scope>
    <source>
        <strain evidence="1 3">LMG 21861</strain>
    </source>
</reference>
<dbReference type="Proteomes" id="UP000056750">
    <property type="component" value="Chromosome"/>
</dbReference>
<dbReference type="AlphaFoldDB" id="A0AAW7Z7S7"/>